<comment type="caution">
    <text evidence="1">The sequence shown here is derived from an EMBL/GenBank/DDBJ whole genome shotgun (WGS) entry which is preliminary data.</text>
</comment>
<sequence length="183" mass="20261">MFEGLLNKTLWMCRETRRNRPGSSRIAFEWRSSKLPIFVYFWHRARSVSESSSSSRCVCAASALRLRCVCAAAALPVCEEKEWKADFNRPATLNNGANQSPGSGLINGGVQRSGVDQWRSGLLAAPARLVRPLLCDLFSGPSGGIGFFFLSKLDHGLRFDPESEQGRRPTAIKVLRRIDSGTE</sequence>
<name>A0A6A4SXW4_SCOMX</name>
<reference evidence="1 2" key="1">
    <citation type="submission" date="2019-06" db="EMBL/GenBank/DDBJ databases">
        <title>Draft genomes of female and male turbot (Scophthalmus maximus).</title>
        <authorList>
            <person name="Xu H."/>
            <person name="Xu X.-W."/>
            <person name="Shao C."/>
            <person name="Chen S."/>
        </authorList>
    </citation>
    <scope>NUCLEOTIDE SEQUENCE [LARGE SCALE GENOMIC DNA]</scope>
    <source>
        <strain evidence="1">Ysfricsl-2016a</strain>
        <tissue evidence="1">Blood</tissue>
    </source>
</reference>
<dbReference type="AlphaFoldDB" id="A0A6A4SXW4"/>
<organism evidence="1 2">
    <name type="scientific">Scophthalmus maximus</name>
    <name type="common">Turbot</name>
    <name type="synonym">Psetta maxima</name>
    <dbReference type="NCBI Taxonomy" id="52904"/>
    <lineage>
        <taxon>Eukaryota</taxon>
        <taxon>Metazoa</taxon>
        <taxon>Chordata</taxon>
        <taxon>Craniata</taxon>
        <taxon>Vertebrata</taxon>
        <taxon>Euteleostomi</taxon>
        <taxon>Actinopterygii</taxon>
        <taxon>Neopterygii</taxon>
        <taxon>Teleostei</taxon>
        <taxon>Neoteleostei</taxon>
        <taxon>Acanthomorphata</taxon>
        <taxon>Carangaria</taxon>
        <taxon>Pleuronectiformes</taxon>
        <taxon>Pleuronectoidei</taxon>
        <taxon>Scophthalmidae</taxon>
        <taxon>Scophthalmus</taxon>
    </lineage>
</organism>
<evidence type="ECO:0000313" key="2">
    <source>
        <dbReference type="Proteomes" id="UP000438429"/>
    </source>
</evidence>
<evidence type="ECO:0000313" key="1">
    <source>
        <dbReference type="EMBL" id="KAF0035881.1"/>
    </source>
</evidence>
<dbReference type="Proteomes" id="UP000438429">
    <property type="component" value="Unassembled WGS sequence"/>
</dbReference>
<dbReference type="EMBL" id="VEVO01000010">
    <property type="protein sequence ID" value="KAF0035881.1"/>
    <property type="molecule type" value="Genomic_DNA"/>
</dbReference>
<accession>A0A6A4SXW4</accession>
<gene>
    <name evidence="1" type="ORF">F2P81_011193</name>
</gene>
<protein>
    <submittedName>
        <fullName evidence="1">Uncharacterized protein</fullName>
    </submittedName>
</protein>
<proteinExistence type="predicted"/>